<feature type="transmembrane region" description="Helical" evidence="1">
    <location>
        <begin position="218"/>
        <end position="240"/>
    </location>
</feature>
<dbReference type="STRING" id="588581.Cpap_3124"/>
<dbReference type="AlphaFoldDB" id="F1T9V8"/>
<dbReference type="Proteomes" id="UP000003860">
    <property type="component" value="Unassembled WGS sequence"/>
</dbReference>
<dbReference type="InterPro" id="IPR052710">
    <property type="entry name" value="CAAX_protease"/>
</dbReference>
<feature type="transmembrane region" description="Helical" evidence="1">
    <location>
        <begin position="76"/>
        <end position="97"/>
    </location>
</feature>
<dbReference type="GO" id="GO:0080120">
    <property type="term" value="P:CAAX-box protein maturation"/>
    <property type="evidence" value="ECO:0007669"/>
    <property type="project" value="UniProtKB-ARBA"/>
</dbReference>
<dbReference type="RefSeq" id="WP_004617904.1">
    <property type="nucleotide sequence ID" value="NZ_ACXX02000003.1"/>
</dbReference>
<evidence type="ECO:0000313" key="3">
    <source>
        <dbReference type="EMBL" id="EGD48700.1"/>
    </source>
</evidence>
<dbReference type="PANTHER" id="PTHR36435:SF1">
    <property type="entry name" value="CAAX AMINO TERMINAL PROTEASE FAMILY PROTEIN"/>
    <property type="match status" value="1"/>
</dbReference>
<dbReference type="eggNOG" id="COG1266">
    <property type="taxonomic scope" value="Bacteria"/>
</dbReference>
<organism evidence="3 4">
    <name type="scientific">Ruminiclostridium papyrosolvens DSM 2782</name>
    <dbReference type="NCBI Taxonomy" id="588581"/>
    <lineage>
        <taxon>Bacteria</taxon>
        <taxon>Bacillati</taxon>
        <taxon>Bacillota</taxon>
        <taxon>Clostridia</taxon>
        <taxon>Eubacteriales</taxon>
        <taxon>Oscillospiraceae</taxon>
        <taxon>Ruminiclostridium</taxon>
    </lineage>
</organism>
<reference evidence="3" key="2">
    <citation type="submission" date="2011-01" db="EMBL/GenBank/DDBJ databases">
        <title>The Non-contiguous Finished genome of Clostridium papyrosolvens.</title>
        <authorList>
            <person name="Lucas S."/>
            <person name="Copeland A."/>
            <person name="Lapidus A."/>
            <person name="Cheng J.-F."/>
            <person name="Goodwin L."/>
            <person name="Pitluck S."/>
            <person name="Misra M."/>
            <person name="Chertkov O."/>
            <person name="Detter J.C."/>
            <person name="Han C."/>
            <person name="Tapia R."/>
            <person name="Land M."/>
            <person name="Hauser L."/>
            <person name="Kyrpides N."/>
            <person name="Ivanova N."/>
            <person name="Pagani I."/>
            <person name="Mouttaki H."/>
            <person name="He Z."/>
            <person name="Zhou J."/>
            <person name="Hemme C.L."/>
            <person name="Woyke T."/>
        </authorList>
    </citation>
    <scope>NUCLEOTIDE SEQUENCE [LARGE SCALE GENOMIC DNA]</scope>
    <source>
        <strain evidence="3">DSM 2782</strain>
    </source>
</reference>
<sequence>MSIKYQDMAVTGNTKPSRFVASVSVILYFYFLIGGFVGSIPVIYALIKNRDAFMDLTLTTDVYAFMNKYVNPFTNYIFTNFTIYFMLAGLIIATKFIHYRTFTSLITTKRKMQWSRFWVGFLVYGGLIAVGSVIDYFLSPESYSFTFDASKFWIALPFILIMTPLQAATEELVFRGYLIQSFGLKIKNGMLLSVISGVMFMLPHLMNPEVTASSKTGVISTICMVLNYFVVGMLFAMITIKTNSLEAAIGAHAVNNLVAFLLVSYPDNALSTNTVFYTSTFNPAGSLISVIVTGVLFYFITGLIIKEPVQTEEDIKTTC</sequence>
<feature type="transmembrane region" description="Helical" evidence="1">
    <location>
        <begin position="285"/>
        <end position="305"/>
    </location>
</feature>
<dbReference type="OrthoDB" id="2806188at2"/>
<evidence type="ECO:0000256" key="1">
    <source>
        <dbReference type="SAM" id="Phobius"/>
    </source>
</evidence>
<keyword evidence="4" id="KW-1185">Reference proteome</keyword>
<gene>
    <name evidence="3" type="ORF">Cpap_3124</name>
</gene>
<accession>F1T9V8</accession>
<dbReference type="GO" id="GO:0004175">
    <property type="term" value="F:endopeptidase activity"/>
    <property type="evidence" value="ECO:0007669"/>
    <property type="project" value="UniProtKB-ARBA"/>
</dbReference>
<dbReference type="PANTHER" id="PTHR36435">
    <property type="entry name" value="SLR1288 PROTEIN"/>
    <property type="match status" value="1"/>
</dbReference>
<keyword evidence="1" id="KW-1133">Transmembrane helix</keyword>
<feature type="transmembrane region" description="Helical" evidence="1">
    <location>
        <begin position="189"/>
        <end position="206"/>
    </location>
</feature>
<evidence type="ECO:0000313" key="4">
    <source>
        <dbReference type="Proteomes" id="UP000003860"/>
    </source>
</evidence>
<dbReference type="Pfam" id="PF02517">
    <property type="entry name" value="Rce1-like"/>
    <property type="match status" value="1"/>
</dbReference>
<dbReference type="EMBL" id="ACXX02000003">
    <property type="protein sequence ID" value="EGD48700.1"/>
    <property type="molecule type" value="Genomic_DNA"/>
</dbReference>
<proteinExistence type="predicted"/>
<feature type="domain" description="CAAX prenyl protease 2/Lysostaphin resistance protein A-like" evidence="2">
    <location>
        <begin position="155"/>
        <end position="258"/>
    </location>
</feature>
<feature type="transmembrane region" description="Helical" evidence="1">
    <location>
        <begin position="150"/>
        <end position="168"/>
    </location>
</feature>
<feature type="transmembrane region" description="Helical" evidence="1">
    <location>
        <begin position="20"/>
        <end position="47"/>
    </location>
</feature>
<keyword evidence="1" id="KW-0472">Membrane</keyword>
<reference evidence="3" key="1">
    <citation type="submission" date="2009-07" db="EMBL/GenBank/DDBJ databases">
        <authorList>
            <consortium name="US DOE Joint Genome Institute (JGI-PGF)"/>
            <person name="Lucas S."/>
            <person name="Copeland A."/>
            <person name="Lapidus A."/>
            <person name="Glavina del Rio T."/>
            <person name="Tice H."/>
            <person name="Bruce D."/>
            <person name="Goodwin L."/>
            <person name="Pitluck S."/>
            <person name="Larimer F."/>
            <person name="Land M.L."/>
            <person name="Mouttaki H."/>
            <person name="He Z."/>
            <person name="Zhou J."/>
            <person name="Hemme C.L."/>
        </authorList>
    </citation>
    <scope>NUCLEOTIDE SEQUENCE</scope>
    <source>
        <strain evidence="3">DSM 2782</strain>
    </source>
</reference>
<protein>
    <submittedName>
        <fullName evidence="3">Abortive infection protein</fullName>
    </submittedName>
</protein>
<evidence type="ECO:0000259" key="2">
    <source>
        <dbReference type="Pfam" id="PF02517"/>
    </source>
</evidence>
<name>F1T9V8_9FIRM</name>
<comment type="caution">
    <text evidence="3">The sequence shown here is derived from an EMBL/GenBank/DDBJ whole genome shotgun (WGS) entry which is preliminary data.</text>
</comment>
<dbReference type="InterPro" id="IPR003675">
    <property type="entry name" value="Rce1/LyrA-like_dom"/>
</dbReference>
<feature type="transmembrane region" description="Helical" evidence="1">
    <location>
        <begin position="247"/>
        <end position="265"/>
    </location>
</feature>
<keyword evidence="1" id="KW-0812">Transmembrane</keyword>
<feature type="transmembrane region" description="Helical" evidence="1">
    <location>
        <begin position="117"/>
        <end position="138"/>
    </location>
</feature>